<name>A0A4Y1WUK3_9BACT</name>
<keyword evidence="2" id="KW-1185">Reference proteome</keyword>
<gene>
    <name evidence="1" type="ORF">A5CBH24_12420</name>
</gene>
<dbReference type="EMBL" id="AP019735">
    <property type="protein sequence ID" value="BBL03929.1"/>
    <property type="molecule type" value="Genomic_DNA"/>
</dbReference>
<dbReference type="RefSeq" id="WP_141412539.1">
    <property type="nucleotide sequence ID" value="NZ_AP019735.1"/>
</dbReference>
<evidence type="ECO:0000313" key="2">
    <source>
        <dbReference type="Proteomes" id="UP000318946"/>
    </source>
</evidence>
<reference evidence="2" key="1">
    <citation type="submission" date="2019-06" db="EMBL/GenBank/DDBJ databases">
        <title>Alistipes onderdonkii subsp. vulgaris subsp. nov., Alistipes dispar sp. nov. and Alistipes communis sp. nov., isolated from human faeces, and creation of Alistipes onderdonkii subsp. onderdonkii subsp. nov.</title>
        <authorList>
            <person name="Sakamoto M."/>
            <person name="Ikeyama N."/>
            <person name="Ogata Y."/>
            <person name="Suda W."/>
            <person name="Iino T."/>
            <person name="Hattori M."/>
            <person name="Ohkuma M."/>
        </authorList>
    </citation>
    <scope>NUCLEOTIDE SEQUENCE [LARGE SCALE GENOMIC DNA]</scope>
    <source>
        <strain evidence="2">5CBH24</strain>
    </source>
</reference>
<dbReference type="GeneID" id="78341960"/>
<dbReference type="Proteomes" id="UP000318946">
    <property type="component" value="Chromosome"/>
</dbReference>
<protein>
    <submittedName>
        <fullName evidence="1">Uncharacterized protein</fullName>
    </submittedName>
</protein>
<accession>A0A4Y1WUK3</accession>
<organism evidence="1 2">
    <name type="scientific">Alistipes communis</name>
    <dbReference type="NCBI Taxonomy" id="2585118"/>
    <lineage>
        <taxon>Bacteria</taxon>
        <taxon>Pseudomonadati</taxon>
        <taxon>Bacteroidota</taxon>
        <taxon>Bacteroidia</taxon>
        <taxon>Bacteroidales</taxon>
        <taxon>Rikenellaceae</taxon>
        <taxon>Alistipes</taxon>
    </lineage>
</organism>
<dbReference type="AlphaFoldDB" id="A0A4Y1WUK3"/>
<evidence type="ECO:0000313" key="1">
    <source>
        <dbReference type="EMBL" id="BBL03929.1"/>
    </source>
</evidence>
<proteinExistence type="predicted"/>
<sequence>MKTGKGPIALSDEARDRVPEQLHARYVATIVERLREVGTLDLAAADLPIRVVDRPIDDFRTDPSLDLARYVRDVLVDRATYLDERSFRLDFTESDFNLDDYILHGDAAEDDRPIVRLAGREGSMTVRSDGFRAAPYLALRDCCALSQLVEYAMRIRSGAVDPRSLPLFQLECCLSDRFEQDWNRVAEAVRHRR</sequence>
<dbReference type="KEGG" id="acou:A5CBH24_12420"/>